<keyword evidence="3" id="KW-0378">Hydrolase</keyword>
<dbReference type="GO" id="GO:0016818">
    <property type="term" value="F:hydrolase activity, acting on acid anhydrides, in phosphorus-containing anhydrides"/>
    <property type="evidence" value="ECO:0007669"/>
    <property type="project" value="InterPro"/>
</dbReference>
<accession>A0A9Q0J0U1</accession>
<dbReference type="InterPro" id="IPR011990">
    <property type="entry name" value="TPR-like_helical_dom_sf"/>
</dbReference>
<dbReference type="Gene3D" id="1.25.40.10">
    <property type="entry name" value="Tetratricopeptide repeat domain"/>
    <property type="match status" value="2"/>
</dbReference>
<dbReference type="InterPro" id="IPR000253">
    <property type="entry name" value="FHA_dom"/>
</dbReference>
<dbReference type="FunFam" id="1.25.40.10:FF:000344">
    <property type="entry name" value="Pentatricopeptide repeat-containing protein"/>
    <property type="match status" value="1"/>
</dbReference>
<evidence type="ECO:0000256" key="4">
    <source>
        <dbReference type="PIRSR" id="PIRSR610347-1"/>
    </source>
</evidence>
<evidence type="ECO:0000256" key="3">
    <source>
        <dbReference type="ARBA" id="ARBA00022801"/>
    </source>
</evidence>
<keyword evidence="1" id="KW-0479">Metal-binding</keyword>
<protein>
    <recommendedName>
        <fullName evidence="8">FHA domain-containing protein</fullName>
    </recommendedName>
</protein>
<dbReference type="Gene3D" id="3.30.870.10">
    <property type="entry name" value="Endonuclease Chain A"/>
    <property type="match status" value="2"/>
</dbReference>
<dbReference type="SUPFAM" id="SSF49879">
    <property type="entry name" value="SMAD/FHA domain"/>
    <property type="match status" value="1"/>
</dbReference>
<dbReference type="CDD" id="cd00060">
    <property type="entry name" value="FHA"/>
    <property type="match status" value="1"/>
</dbReference>
<proteinExistence type="predicted"/>
<dbReference type="PANTHER" id="PTHR12415">
    <property type="entry name" value="TYROSYL-DNA PHOSPHODIESTERASE 1"/>
    <property type="match status" value="1"/>
</dbReference>
<dbReference type="GO" id="GO:0008081">
    <property type="term" value="F:phosphoric diester hydrolase activity"/>
    <property type="evidence" value="ECO:0007669"/>
    <property type="project" value="InterPro"/>
</dbReference>
<dbReference type="Pfam" id="PF08797">
    <property type="entry name" value="HIRAN"/>
    <property type="match status" value="1"/>
</dbReference>
<dbReference type="GO" id="GO:0016070">
    <property type="term" value="P:RNA metabolic process"/>
    <property type="evidence" value="ECO:0007669"/>
    <property type="project" value="UniProtKB-ARBA"/>
</dbReference>
<evidence type="ECO:0000313" key="9">
    <source>
        <dbReference type="EMBL" id="KAJ4824263.1"/>
    </source>
</evidence>
<dbReference type="SUPFAM" id="SSF56024">
    <property type="entry name" value="Phospholipase D/nuclease"/>
    <property type="match status" value="2"/>
</dbReference>
<dbReference type="GO" id="GO:0005634">
    <property type="term" value="C:nucleus"/>
    <property type="evidence" value="ECO:0007669"/>
    <property type="project" value="InterPro"/>
</dbReference>
<name>A0A9Q0J0U1_9ROSI</name>
<reference evidence="9" key="2">
    <citation type="journal article" date="2023" name="Plants (Basel)">
        <title>Annotation of the Turnera subulata (Passifloraceae) Draft Genome Reveals the S-Locus Evolved after the Divergence of Turneroideae from Passifloroideae in a Stepwise Manner.</title>
        <authorList>
            <person name="Henning P.M."/>
            <person name="Roalson E.H."/>
            <person name="Mir W."/>
            <person name="McCubbin A.G."/>
            <person name="Shore J.S."/>
        </authorList>
    </citation>
    <scope>NUCLEOTIDE SEQUENCE</scope>
    <source>
        <strain evidence="9">F60SS</strain>
    </source>
</reference>
<gene>
    <name evidence="9" type="ORF">Tsubulata_031292</name>
</gene>
<evidence type="ECO:0000259" key="8">
    <source>
        <dbReference type="PROSITE" id="PS50006"/>
    </source>
</evidence>
<evidence type="ECO:0000256" key="5">
    <source>
        <dbReference type="PIRSR" id="PIRSR610347-2"/>
    </source>
</evidence>
<feature type="non-terminal residue" evidence="9">
    <location>
        <position position="1"/>
    </location>
</feature>
<dbReference type="GO" id="GO:0003676">
    <property type="term" value="F:nucleic acid binding"/>
    <property type="evidence" value="ECO:0007669"/>
    <property type="project" value="InterPro"/>
</dbReference>
<dbReference type="Gene3D" id="2.60.200.20">
    <property type="match status" value="1"/>
</dbReference>
<dbReference type="InterPro" id="IPR010347">
    <property type="entry name" value="Tdp1"/>
</dbReference>
<feature type="non-terminal residue" evidence="9">
    <location>
        <position position="1362"/>
    </location>
</feature>
<dbReference type="InterPro" id="IPR008984">
    <property type="entry name" value="SMAD_FHA_dom_sf"/>
</dbReference>
<dbReference type="Pfam" id="PF06087">
    <property type="entry name" value="Tyr-DNA_phospho"/>
    <property type="match status" value="2"/>
</dbReference>
<organism evidence="9 10">
    <name type="scientific">Turnera subulata</name>
    <dbReference type="NCBI Taxonomy" id="218843"/>
    <lineage>
        <taxon>Eukaryota</taxon>
        <taxon>Viridiplantae</taxon>
        <taxon>Streptophyta</taxon>
        <taxon>Embryophyta</taxon>
        <taxon>Tracheophyta</taxon>
        <taxon>Spermatophyta</taxon>
        <taxon>Magnoliopsida</taxon>
        <taxon>eudicotyledons</taxon>
        <taxon>Gunneridae</taxon>
        <taxon>Pentapetalae</taxon>
        <taxon>rosids</taxon>
        <taxon>fabids</taxon>
        <taxon>Malpighiales</taxon>
        <taxon>Passifloraceae</taxon>
        <taxon>Turnera</taxon>
    </lineage>
</organism>
<dbReference type="NCBIfam" id="TIGR00756">
    <property type="entry name" value="PPR"/>
    <property type="match status" value="2"/>
</dbReference>
<keyword evidence="2" id="KW-0677">Repeat</keyword>
<dbReference type="InterPro" id="IPR002885">
    <property type="entry name" value="PPR_rpt"/>
</dbReference>
<dbReference type="PANTHER" id="PTHR12415:SF3">
    <property type="entry name" value="OS04G0403400 PROTEIN"/>
    <property type="match status" value="1"/>
</dbReference>
<dbReference type="Proteomes" id="UP001141552">
    <property type="component" value="Unassembled WGS sequence"/>
</dbReference>
<dbReference type="SMART" id="SM00910">
    <property type="entry name" value="HIRAN"/>
    <property type="match status" value="1"/>
</dbReference>
<dbReference type="Gene3D" id="3.30.70.2330">
    <property type="match status" value="1"/>
</dbReference>
<dbReference type="PROSITE" id="PS50006">
    <property type="entry name" value="FHA_DOMAIN"/>
    <property type="match status" value="1"/>
</dbReference>
<dbReference type="InterPro" id="IPR014905">
    <property type="entry name" value="HIRAN"/>
</dbReference>
<dbReference type="OrthoDB" id="47785at2759"/>
<dbReference type="Pfam" id="PF00498">
    <property type="entry name" value="FHA"/>
    <property type="match status" value="1"/>
</dbReference>
<evidence type="ECO:0000256" key="1">
    <source>
        <dbReference type="ARBA" id="ARBA00022723"/>
    </source>
</evidence>
<feature type="repeat" description="PPR" evidence="7">
    <location>
        <begin position="1192"/>
        <end position="1226"/>
    </location>
</feature>
<dbReference type="SMART" id="SM00240">
    <property type="entry name" value="FHA"/>
    <property type="match status" value="1"/>
</dbReference>
<feature type="repeat" description="PPR" evidence="7">
    <location>
        <begin position="1293"/>
        <end position="1327"/>
    </location>
</feature>
<keyword evidence="10" id="KW-1185">Reference proteome</keyword>
<evidence type="ECO:0000256" key="6">
    <source>
        <dbReference type="PIRSR" id="PIRSR610347-3"/>
    </source>
</evidence>
<dbReference type="PROSITE" id="PS51375">
    <property type="entry name" value="PPR"/>
    <property type="match status" value="2"/>
</dbReference>
<sequence>SVRSKKRPKRVTKSAALVHLQSFDTPLVSPVTGSSLHSIRLDPGRAYTVGRTTNDSCDFVLSNRLVSKQHCQVLFDSVDRRIYILDGVFLPHGGSGSGGGDSESNCVVSEFRRRLVCDGELGESVGCGGFRVRVSLNGVYINGVRIRSGMVKELRAGDEVLLGCGNEGGCGFRVRIGFLVRGVVFKEEVVVRSDEVELEGNGFFESTTLMGQSQGSVSSGKRNKRVFALPAGEGTTKLVYDTSRVKYGEVFGRAKFLLGRCREILRSDDPLSCIQRCALANLGARVAYDWQRNLGHYSSSVTLRSNCTSCEPVSRKEARPCEEFCKDKEMEDDKVERGCVCVRRDHLQHGVGAANSENAVADDICKKVSTDSVGEENAACVGGAEKIRTEKYYCPPPGKKFYLNRLQFMDRVPFDCHNTISLPELLHPVGNILRMFIATFTSDIPSHLPVTIACHNTERCWSSSPDKRTSVPYAHFPNLTVVFPPFPEAIAFGKDRKRQGIACHHPKLLVLQRKDSIRWNNVTNTIWWQDFPRRSSPDFSSLFVRLADVKVCQEFRSDFAAQLAGFMASLVIDVPSQAHWIVDLTRYNFDEATGYLIASIPGIHSSHGDSYDEQHQLNSGDVKLLGSVEASVVGLSHLFQNAIDRNGAQLKRLATFLGKSCENAYGLSEVVLRRNTNVPADPNAVSVLVSNPDQCSEGDSIQLGFLPRYVAKWVSPLWDYGFFRFSGYIYPKEACTAALGGSSTRVQLILRVTKGPRFPDMMGLMQSEHVVAFSSLIASIRRFTGLWRLQEYKWPELEESDFTYAAAGKRSLQPFDSEESDPEWGCWSASQELKNPSIRIAFPTIERVKNACNGIFPSKRILCFSEKAWQRLRTVDILRDAIPYPHDRVGHPSHVKVARRLFKRKASSFGWVYCGSHNFSAAAWGRPMSQISGLRSNQLGMTDSSLGLRLQICNYELGIVFLFPPPDTLDIVKDNQGNLDDVVLPFVVPAPKYGPTDKPATKLAMREALAELNEQERQKLVELATTEEIIEEMPDEEEEVVETPDCVVEEKEKEEEKAYAEMLWVQEGEGFWSPEAEPRMHRLGSINGQGHLWSSVSYRPPLKFSTLYSLNHCFTFSYSPNSRESLYDPLLKSSNGLGSLQQIHSVLTTNNLIAESSHLGAQIILKYAKFGDPKSARSLFDYVNSYGGEKPSSFLWNTMIRAYANGGLCFETLELYSLMHRSGISPNNYTFPFVFKACASISMIHKGRVFHGDALKTGFVSDFYVEAALVDMYATCGQLADGRKLLDEMPVKDLVCGTSMITAYEQAGLPEEALLLFQDMQNEGLLPDAVSIVSVASAVAQLGDDKRARSVHTFALRNLFLE</sequence>
<feature type="site" description="Interaction with DNA" evidence="6">
    <location>
        <position position="920"/>
    </location>
</feature>
<reference evidence="9" key="1">
    <citation type="submission" date="2022-02" db="EMBL/GenBank/DDBJ databases">
        <authorList>
            <person name="Henning P.M."/>
            <person name="McCubbin A.G."/>
            <person name="Shore J.S."/>
        </authorList>
    </citation>
    <scope>NUCLEOTIDE SEQUENCE</scope>
    <source>
        <strain evidence="9">F60SS</strain>
        <tissue evidence="9">Leaves</tissue>
    </source>
</reference>
<comment type="caution">
    <text evidence="9">The sequence shown here is derived from an EMBL/GenBank/DDBJ whole genome shotgun (WGS) entry which is preliminary data.</text>
</comment>
<dbReference type="GO" id="GO:0006281">
    <property type="term" value="P:DNA repair"/>
    <property type="evidence" value="ECO:0007669"/>
    <property type="project" value="InterPro"/>
</dbReference>
<feature type="domain" description="FHA" evidence="8">
    <location>
        <begin position="47"/>
        <end position="97"/>
    </location>
</feature>
<dbReference type="Pfam" id="PF13041">
    <property type="entry name" value="PPR_2"/>
    <property type="match status" value="1"/>
</dbReference>
<evidence type="ECO:0000313" key="10">
    <source>
        <dbReference type="Proteomes" id="UP001141552"/>
    </source>
</evidence>
<dbReference type="GO" id="GO:0008270">
    <property type="term" value="F:zinc ion binding"/>
    <property type="evidence" value="ECO:0007669"/>
    <property type="project" value="InterPro"/>
</dbReference>
<evidence type="ECO:0000256" key="2">
    <source>
        <dbReference type="ARBA" id="ARBA00022737"/>
    </source>
</evidence>
<feature type="active site" description="Proton donor/acceptor" evidence="4">
    <location>
        <position position="894"/>
    </location>
</feature>
<feature type="binding site" evidence="5">
    <location>
        <position position="896"/>
    </location>
    <ligand>
        <name>substrate</name>
    </ligand>
</feature>
<evidence type="ECO:0000256" key="7">
    <source>
        <dbReference type="PROSITE-ProRule" id="PRU00708"/>
    </source>
</evidence>
<dbReference type="EMBL" id="JAKUCV010007229">
    <property type="protein sequence ID" value="KAJ4824263.1"/>
    <property type="molecule type" value="Genomic_DNA"/>
</dbReference>
<dbReference type="Pfam" id="PF01535">
    <property type="entry name" value="PPR"/>
    <property type="match status" value="1"/>
</dbReference>